<proteinExistence type="predicted"/>
<sequence length="71" mass="7876">MTNPLLAPVLAWLGRLRHPQLFAIAAALFAVDVVVPDLVPFIDELMLALVTLLFGSWKNRRKPASTEPRTP</sequence>
<evidence type="ECO:0000313" key="2">
    <source>
        <dbReference type="Proteomes" id="UP000521199"/>
    </source>
</evidence>
<dbReference type="Pfam" id="PF19611">
    <property type="entry name" value="DUF6116"/>
    <property type="match status" value="1"/>
</dbReference>
<dbReference type="RefSeq" id="WP_183958765.1">
    <property type="nucleotide sequence ID" value="NZ_JACHHP010000001.1"/>
</dbReference>
<dbReference type="InterPro" id="IPR046119">
    <property type="entry name" value="DUF6116"/>
</dbReference>
<dbReference type="Proteomes" id="UP000521199">
    <property type="component" value="Unassembled WGS sequence"/>
</dbReference>
<organism evidence="1 2">
    <name type="scientific">Chiayiivirga flava</name>
    <dbReference type="NCBI Taxonomy" id="659595"/>
    <lineage>
        <taxon>Bacteria</taxon>
        <taxon>Pseudomonadati</taxon>
        <taxon>Pseudomonadota</taxon>
        <taxon>Gammaproteobacteria</taxon>
        <taxon>Lysobacterales</taxon>
        <taxon>Lysobacteraceae</taxon>
        <taxon>Chiayiivirga</taxon>
    </lineage>
</organism>
<dbReference type="AlphaFoldDB" id="A0A7W8FZG5"/>
<comment type="caution">
    <text evidence="1">The sequence shown here is derived from an EMBL/GenBank/DDBJ whole genome shotgun (WGS) entry which is preliminary data.</text>
</comment>
<protein>
    <submittedName>
        <fullName evidence="1">Uncharacterized protein</fullName>
    </submittedName>
</protein>
<gene>
    <name evidence="1" type="ORF">HNQ52_000134</name>
</gene>
<name>A0A7W8FZG5_9GAMM</name>
<accession>A0A7W8FZG5</accession>
<reference evidence="1 2" key="1">
    <citation type="submission" date="2020-08" db="EMBL/GenBank/DDBJ databases">
        <title>Genomic Encyclopedia of Type Strains, Phase IV (KMG-IV): sequencing the most valuable type-strain genomes for metagenomic binning, comparative biology and taxonomic classification.</title>
        <authorList>
            <person name="Goeker M."/>
        </authorList>
    </citation>
    <scope>NUCLEOTIDE SEQUENCE [LARGE SCALE GENOMIC DNA]</scope>
    <source>
        <strain evidence="1 2">DSM 24163</strain>
    </source>
</reference>
<dbReference type="EMBL" id="JACHHP010000001">
    <property type="protein sequence ID" value="MBB5206618.1"/>
    <property type="molecule type" value="Genomic_DNA"/>
</dbReference>
<keyword evidence="2" id="KW-1185">Reference proteome</keyword>
<evidence type="ECO:0000313" key="1">
    <source>
        <dbReference type="EMBL" id="MBB5206618.1"/>
    </source>
</evidence>